<reference evidence="19" key="1">
    <citation type="submission" date="2016-11" db="EMBL/GenBank/DDBJ databases">
        <authorList>
            <person name="Varghese N."/>
            <person name="Submissions S."/>
        </authorList>
    </citation>
    <scope>NUCLEOTIDE SEQUENCE [LARGE SCALE GENOMIC DNA]</scope>
    <source>
        <strain evidence="19">DSM 22638</strain>
    </source>
</reference>
<dbReference type="Pfam" id="PF04055">
    <property type="entry name" value="Radical_SAM"/>
    <property type="match status" value="1"/>
</dbReference>
<dbReference type="EC" id="2.8.4.5" evidence="3"/>
<keyword evidence="4" id="KW-0004">4Fe-4S</keyword>
<feature type="domain" description="MTTase N-terminal" evidence="16">
    <location>
        <begin position="3"/>
        <end position="115"/>
    </location>
</feature>
<evidence type="ECO:0000256" key="14">
    <source>
        <dbReference type="ARBA" id="ARBA00061574"/>
    </source>
</evidence>
<dbReference type="NCBIfam" id="TIGR00089">
    <property type="entry name" value="MiaB/RimO family radical SAM methylthiotransferase"/>
    <property type="match status" value="1"/>
</dbReference>
<dbReference type="GO" id="GO:0051539">
    <property type="term" value="F:4 iron, 4 sulfur cluster binding"/>
    <property type="evidence" value="ECO:0007669"/>
    <property type="project" value="UniProtKB-KW"/>
</dbReference>
<dbReference type="FunFam" id="3.40.50.12160:FF:000004">
    <property type="entry name" value="Threonylcarbamoyladenosine tRNA methylthiotransferase MtaB"/>
    <property type="match status" value="1"/>
</dbReference>
<keyword evidence="10" id="KW-0408">Iron</keyword>
<dbReference type="PROSITE" id="PS01278">
    <property type="entry name" value="MTTASE_RADICAL"/>
    <property type="match status" value="1"/>
</dbReference>
<dbReference type="GO" id="GO:0046872">
    <property type="term" value="F:metal ion binding"/>
    <property type="evidence" value="ECO:0007669"/>
    <property type="project" value="UniProtKB-KW"/>
</dbReference>
<name>A0A1M5I4I4_9FLAO</name>
<keyword evidence="11" id="KW-0411">Iron-sulfur</keyword>
<evidence type="ECO:0000256" key="15">
    <source>
        <dbReference type="ARBA" id="ARBA00069898"/>
    </source>
</evidence>
<organism evidence="18 19">
    <name type="scientific">Flagellimonas flava</name>
    <dbReference type="NCBI Taxonomy" id="570519"/>
    <lineage>
        <taxon>Bacteria</taxon>
        <taxon>Pseudomonadati</taxon>
        <taxon>Bacteroidota</taxon>
        <taxon>Flavobacteriia</taxon>
        <taxon>Flavobacteriales</taxon>
        <taxon>Flavobacteriaceae</taxon>
        <taxon>Flagellimonas</taxon>
    </lineage>
</organism>
<dbReference type="InterPro" id="IPR023404">
    <property type="entry name" value="rSAM_horseshoe"/>
</dbReference>
<dbReference type="SFLD" id="SFLDG01082">
    <property type="entry name" value="B12-binding_domain_containing"/>
    <property type="match status" value="1"/>
</dbReference>
<keyword evidence="19" id="KW-1185">Reference proteome</keyword>
<dbReference type="PROSITE" id="PS51918">
    <property type="entry name" value="RADICAL_SAM"/>
    <property type="match status" value="1"/>
</dbReference>
<evidence type="ECO:0000259" key="16">
    <source>
        <dbReference type="PROSITE" id="PS51449"/>
    </source>
</evidence>
<dbReference type="Pfam" id="PF00919">
    <property type="entry name" value="UPF0004"/>
    <property type="match status" value="1"/>
</dbReference>
<comment type="function">
    <text evidence="2">Catalyzes the methylthiolation of N6-threonylcarbamoyladenosine (t(6)A), leading to the formation of 2-methylthio-N6-threonylcarbamoyladenosine (ms(2)t(6)A) at position 37 in tRNAs that read codons beginning with adenine.</text>
</comment>
<keyword evidence="7" id="KW-0949">S-adenosyl-L-methionine</keyword>
<keyword evidence="5" id="KW-0963">Cytoplasm</keyword>
<evidence type="ECO:0000256" key="6">
    <source>
        <dbReference type="ARBA" id="ARBA00022679"/>
    </source>
</evidence>
<dbReference type="SUPFAM" id="SSF102114">
    <property type="entry name" value="Radical SAM enzymes"/>
    <property type="match status" value="1"/>
</dbReference>
<keyword evidence="6 18" id="KW-0808">Transferase</keyword>
<dbReference type="GO" id="GO:0005829">
    <property type="term" value="C:cytosol"/>
    <property type="evidence" value="ECO:0007669"/>
    <property type="project" value="TreeGrafter"/>
</dbReference>
<sequence>MRKKVAFYTLGCKLNFSETSTIARSFEGEGFDRVDFSDRADIYVINTCSVTENADKRFKTIVKQAQKGNPDAFIAALGCYAQLKPEELAAVDGVDLVLGATEKFKLTDYLNDLSKNDRGEVHSCEIDEADFYVGSYAIGDRTRAFLKVQDGCDYKCTYCTIPLARGISRSDTLENVLKNASEIAARGIKEIVLTGVNIGDYGKGEFGNKKHEHTFFELVRELDKVEGIHRLRISSIEPNLLKNETIDFVATSTSFVPHFHIPLQSGSDEVLKKMRRRYLTNLYVDRVNRIKNVMPHACIGVDVIVGFPGETEEQFLETYNFLNELNISYLHVFTYSERDNTLAVEMENPVPQKVRSKRSKMLRGLSAKKRRAFYESQQGTLRTVLFEGENKSGYIHGFTENYVKVKAPWNPDLVNTLHLVELTQIDEDGLFRFNFVTEKVTA</sequence>
<dbReference type="Proteomes" id="UP000184532">
    <property type="component" value="Unassembled WGS sequence"/>
</dbReference>
<comment type="cofactor">
    <cofactor evidence="1">
        <name>[4Fe-4S] cluster</name>
        <dbReference type="ChEBI" id="CHEBI:49883"/>
    </cofactor>
</comment>
<keyword evidence="9" id="KW-0479">Metal-binding</keyword>
<evidence type="ECO:0000259" key="17">
    <source>
        <dbReference type="PROSITE" id="PS51918"/>
    </source>
</evidence>
<dbReference type="OrthoDB" id="9805215at2"/>
<evidence type="ECO:0000313" key="19">
    <source>
        <dbReference type="Proteomes" id="UP000184532"/>
    </source>
</evidence>
<dbReference type="EMBL" id="FQWL01000001">
    <property type="protein sequence ID" value="SHG23244.1"/>
    <property type="molecule type" value="Genomic_DNA"/>
</dbReference>
<evidence type="ECO:0000256" key="1">
    <source>
        <dbReference type="ARBA" id="ARBA00001966"/>
    </source>
</evidence>
<feature type="domain" description="Radical SAM core" evidence="17">
    <location>
        <begin position="138"/>
        <end position="372"/>
    </location>
</feature>
<dbReference type="NCBIfam" id="TIGR01579">
    <property type="entry name" value="MiaB-like-C"/>
    <property type="match status" value="1"/>
</dbReference>
<dbReference type="InterPro" id="IPR006638">
    <property type="entry name" value="Elp3/MiaA/NifB-like_rSAM"/>
</dbReference>
<dbReference type="AlphaFoldDB" id="A0A1M5I4I4"/>
<evidence type="ECO:0000256" key="10">
    <source>
        <dbReference type="ARBA" id="ARBA00023004"/>
    </source>
</evidence>
<comment type="similarity">
    <text evidence="14">Belongs to the methylthiotransferase family. MtaB subfamily.</text>
</comment>
<dbReference type="RefSeq" id="WP_073176256.1">
    <property type="nucleotide sequence ID" value="NZ_FQWL01000001.1"/>
</dbReference>
<dbReference type="InterPro" id="IPR020612">
    <property type="entry name" value="Methylthiotransferase_CS"/>
</dbReference>
<dbReference type="InterPro" id="IPR006467">
    <property type="entry name" value="MiaB-like_bact"/>
</dbReference>
<evidence type="ECO:0000256" key="12">
    <source>
        <dbReference type="ARBA" id="ARBA00031213"/>
    </source>
</evidence>
<dbReference type="InterPro" id="IPR005839">
    <property type="entry name" value="Methylthiotransferase"/>
</dbReference>
<dbReference type="FunFam" id="3.80.30.20:FF:000001">
    <property type="entry name" value="tRNA-2-methylthio-N(6)-dimethylallyladenosine synthase 2"/>
    <property type="match status" value="1"/>
</dbReference>
<dbReference type="InterPro" id="IPR038135">
    <property type="entry name" value="Methylthiotransferase_N_sf"/>
</dbReference>
<protein>
    <recommendedName>
        <fullName evidence="15">Threonylcarbamoyladenosine tRNA methylthiotransferase MtaB</fullName>
        <ecNumber evidence="3">2.8.4.5</ecNumber>
    </recommendedName>
    <alternativeName>
        <fullName evidence="12">tRNA-t(6)A37 methylthiotransferase</fullName>
    </alternativeName>
</protein>
<evidence type="ECO:0000256" key="7">
    <source>
        <dbReference type="ARBA" id="ARBA00022691"/>
    </source>
</evidence>
<dbReference type="Gene3D" id="3.80.30.20">
    <property type="entry name" value="tm_1862 like domain"/>
    <property type="match status" value="1"/>
</dbReference>
<evidence type="ECO:0000256" key="11">
    <source>
        <dbReference type="ARBA" id="ARBA00023014"/>
    </source>
</evidence>
<evidence type="ECO:0000256" key="13">
    <source>
        <dbReference type="ARBA" id="ARBA00051661"/>
    </source>
</evidence>
<dbReference type="InterPro" id="IPR007197">
    <property type="entry name" value="rSAM"/>
</dbReference>
<gene>
    <name evidence="18" type="ORF">SAMN04488116_0434</name>
</gene>
<evidence type="ECO:0000256" key="8">
    <source>
        <dbReference type="ARBA" id="ARBA00022694"/>
    </source>
</evidence>
<dbReference type="GO" id="GO:0035597">
    <property type="term" value="F:tRNA-2-methylthio-N(6)-dimethylallyladenosine(37) synthase activity"/>
    <property type="evidence" value="ECO:0007669"/>
    <property type="project" value="TreeGrafter"/>
</dbReference>
<dbReference type="PROSITE" id="PS51449">
    <property type="entry name" value="MTTASE_N"/>
    <property type="match status" value="1"/>
</dbReference>
<accession>A0A1M5I4I4</accession>
<proteinExistence type="inferred from homology"/>
<dbReference type="SMART" id="SM00729">
    <property type="entry name" value="Elp3"/>
    <property type="match status" value="1"/>
</dbReference>
<evidence type="ECO:0000256" key="4">
    <source>
        <dbReference type="ARBA" id="ARBA00022485"/>
    </source>
</evidence>
<dbReference type="CDD" id="cd01335">
    <property type="entry name" value="Radical_SAM"/>
    <property type="match status" value="1"/>
</dbReference>
<dbReference type="GO" id="GO:0035598">
    <property type="term" value="F:tRNA (N(6)-L-threonylcarbamoyladenosine(37)-C(2))-methylthiotransferase activity"/>
    <property type="evidence" value="ECO:0007669"/>
    <property type="project" value="UniProtKB-EC"/>
</dbReference>
<dbReference type="STRING" id="570519.SAMN04488116_0434"/>
<comment type="catalytic activity">
    <reaction evidence="13">
        <text>N(6)-L-threonylcarbamoyladenosine(37) in tRNA + (sulfur carrier)-SH + AH2 + 2 S-adenosyl-L-methionine = 2-methylsulfanyl-N(6)-L-threonylcarbamoyladenosine(37) in tRNA + (sulfur carrier)-H + 5'-deoxyadenosine + L-methionine + A + S-adenosyl-L-homocysteine + 2 H(+)</text>
        <dbReference type="Rhea" id="RHEA:37075"/>
        <dbReference type="Rhea" id="RHEA-COMP:10163"/>
        <dbReference type="Rhea" id="RHEA-COMP:11092"/>
        <dbReference type="Rhea" id="RHEA-COMP:14737"/>
        <dbReference type="Rhea" id="RHEA-COMP:14739"/>
        <dbReference type="ChEBI" id="CHEBI:13193"/>
        <dbReference type="ChEBI" id="CHEBI:15378"/>
        <dbReference type="ChEBI" id="CHEBI:17319"/>
        <dbReference type="ChEBI" id="CHEBI:17499"/>
        <dbReference type="ChEBI" id="CHEBI:29917"/>
        <dbReference type="ChEBI" id="CHEBI:57844"/>
        <dbReference type="ChEBI" id="CHEBI:57856"/>
        <dbReference type="ChEBI" id="CHEBI:59789"/>
        <dbReference type="ChEBI" id="CHEBI:64428"/>
        <dbReference type="ChEBI" id="CHEBI:74418"/>
        <dbReference type="ChEBI" id="CHEBI:74420"/>
        <dbReference type="EC" id="2.8.4.5"/>
    </reaction>
</comment>
<evidence type="ECO:0000256" key="3">
    <source>
        <dbReference type="ARBA" id="ARBA00013273"/>
    </source>
</evidence>
<dbReference type="Gene3D" id="3.40.50.12160">
    <property type="entry name" value="Methylthiotransferase, N-terminal domain"/>
    <property type="match status" value="1"/>
</dbReference>
<dbReference type="SFLD" id="SFLDG01061">
    <property type="entry name" value="methylthiotransferase"/>
    <property type="match status" value="1"/>
</dbReference>
<dbReference type="InterPro" id="IPR013848">
    <property type="entry name" value="Methylthiotransferase_N"/>
</dbReference>
<dbReference type="PANTHER" id="PTHR43020:SF2">
    <property type="entry name" value="MITOCHONDRIAL TRNA METHYLTHIOTRANSFERASE CDK5RAP1"/>
    <property type="match status" value="1"/>
</dbReference>
<evidence type="ECO:0000256" key="5">
    <source>
        <dbReference type="ARBA" id="ARBA00022490"/>
    </source>
</evidence>
<dbReference type="PANTHER" id="PTHR43020">
    <property type="entry name" value="CDK5 REGULATORY SUBUNIT-ASSOCIATED PROTEIN 1"/>
    <property type="match status" value="1"/>
</dbReference>
<keyword evidence="8" id="KW-0819">tRNA processing</keyword>
<evidence type="ECO:0000256" key="2">
    <source>
        <dbReference type="ARBA" id="ARBA00002399"/>
    </source>
</evidence>
<dbReference type="InterPro" id="IPR058240">
    <property type="entry name" value="rSAM_sf"/>
</dbReference>
<evidence type="ECO:0000256" key="9">
    <source>
        <dbReference type="ARBA" id="ARBA00022723"/>
    </source>
</evidence>
<dbReference type="SFLD" id="SFLDS00029">
    <property type="entry name" value="Radical_SAM"/>
    <property type="match status" value="1"/>
</dbReference>
<evidence type="ECO:0000313" key="18">
    <source>
        <dbReference type="EMBL" id="SHG23244.1"/>
    </source>
</evidence>